<proteinExistence type="predicted"/>
<dbReference type="OrthoDB" id="9762462at2"/>
<feature type="domain" description="HAMP" evidence="3">
    <location>
        <begin position="322"/>
        <end position="376"/>
    </location>
</feature>
<dbReference type="EC" id="4.6.1.1" evidence="4"/>
<dbReference type="RefSeq" id="WP_085882177.1">
    <property type="nucleotide sequence ID" value="NZ_FWFR01000001.1"/>
</dbReference>
<evidence type="ECO:0000259" key="2">
    <source>
        <dbReference type="PROSITE" id="PS50125"/>
    </source>
</evidence>
<accession>A0A1Y5RWT5</accession>
<reference evidence="4 5" key="1">
    <citation type="submission" date="2017-03" db="EMBL/GenBank/DDBJ databases">
        <authorList>
            <person name="Afonso C.L."/>
            <person name="Miller P.J."/>
            <person name="Scott M.A."/>
            <person name="Spackman E."/>
            <person name="Goraichik I."/>
            <person name="Dimitrov K.M."/>
            <person name="Suarez D.L."/>
            <person name="Swayne D.E."/>
        </authorList>
    </citation>
    <scope>NUCLEOTIDE SEQUENCE [LARGE SCALE GENOMIC DNA]</scope>
    <source>
        <strain evidence="4 5">CECT 7691</strain>
    </source>
</reference>
<dbReference type="Gene3D" id="6.10.340.10">
    <property type="match status" value="1"/>
</dbReference>
<dbReference type="GO" id="GO:0004016">
    <property type="term" value="F:adenylate cyclase activity"/>
    <property type="evidence" value="ECO:0007669"/>
    <property type="project" value="UniProtKB-EC"/>
</dbReference>
<gene>
    <name evidence="4" type="primary">cyaA_7</name>
    <name evidence="4" type="ORF">OCH7691_00892</name>
</gene>
<dbReference type="PANTHER" id="PTHR43081:SF1">
    <property type="entry name" value="ADENYLATE CYCLASE, TERMINAL-DIFFERENTIATION SPECIFIC"/>
    <property type="match status" value="1"/>
</dbReference>
<dbReference type="GO" id="GO:0035556">
    <property type="term" value="P:intracellular signal transduction"/>
    <property type="evidence" value="ECO:0007669"/>
    <property type="project" value="InterPro"/>
</dbReference>
<dbReference type="AlphaFoldDB" id="A0A1Y5RWT5"/>
<dbReference type="EMBL" id="FWFR01000001">
    <property type="protein sequence ID" value="SLN27448.1"/>
    <property type="molecule type" value="Genomic_DNA"/>
</dbReference>
<dbReference type="Pfam" id="PF00211">
    <property type="entry name" value="Guanylate_cyc"/>
    <property type="match status" value="1"/>
</dbReference>
<dbReference type="InParanoid" id="A0A1Y5RWT5"/>
<keyword evidence="1" id="KW-0472">Membrane</keyword>
<organism evidence="4 5">
    <name type="scientific">Oceanibacterium hippocampi</name>
    <dbReference type="NCBI Taxonomy" id="745714"/>
    <lineage>
        <taxon>Bacteria</taxon>
        <taxon>Pseudomonadati</taxon>
        <taxon>Pseudomonadota</taxon>
        <taxon>Alphaproteobacteria</taxon>
        <taxon>Sneathiellales</taxon>
        <taxon>Sneathiellaceae</taxon>
        <taxon>Oceanibacterium</taxon>
    </lineage>
</organism>
<feature type="domain" description="Guanylate cyclase" evidence="2">
    <location>
        <begin position="401"/>
        <end position="533"/>
    </location>
</feature>
<sequence length="588" mass="63108">MAAIGGLVAAAAALVFLMTYHVATLNTTELVRDKAELVIDRIEQRIRGHLEPATAGLGWLKAAIEARDMAPLDDPELPLMLSASLAAAPQISTVAFISDDLQVMRAFSARSGRSVRRDDWSDDPGIRRQVEAARDGLAARWGQFFVAEPVGETFLNLVVPVRRDGRFQGALIAALSIASFSDFLAAPEAGRRGTPFVLRGRDYVLAHPALVRGLAGLSDAHPLPGVAEIGDRALAALWDDDRLTGDENRLANGVTARVVEIDGRPVVFLYKAIADFDVEPWLIGTYLPLDEAAPQLARLRFLPWLGLAIVLAGLVVALLVGGAISRPIGRIAGAARRIRELDLDAVPSIPRTAFRELNEAGRALEEMVRGLRSFAIYVPRQLVRRLMRQGGAIESEPREVTVIFTDIVGFTNLAEDMPAADVAALLNRHFALIADCVEAEEGTIDKYIGDAVMAFWGAPEPVPDHAARACRAVRRIAVALRADNLERTAAGLPPIHVRIGIHSGMVVVGNIGAPTRMNYTVIGDVVNAAERLEMLCRECCGPDADIFALTSAVTAGAAAGAGIASRSLGRRALRGRHGDMEIFALDTD</sequence>
<dbReference type="Gene3D" id="3.30.450.20">
    <property type="entry name" value="PAS domain"/>
    <property type="match status" value="1"/>
</dbReference>
<evidence type="ECO:0000313" key="5">
    <source>
        <dbReference type="Proteomes" id="UP000193200"/>
    </source>
</evidence>
<protein>
    <submittedName>
        <fullName evidence="4">Adenylate cyclase 1</fullName>
        <ecNumber evidence="4">4.6.1.1</ecNumber>
    </submittedName>
</protein>
<dbReference type="InterPro" id="IPR050697">
    <property type="entry name" value="Adenylyl/Guanylyl_Cyclase_3/4"/>
</dbReference>
<keyword evidence="1" id="KW-1133">Transmembrane helix</keyword>
<dbReference type="PROSITE" id="PS50885">
    <property type="entry name" value="HAMP"/>
    <property type="match status" value="1"/>
</dbReference>
<dbReference type="InterPro" id="IPR001054">
    <property type="entry name" value="A/G_cyclase"/>
</dbReference>
<keyword evidence="5" id="KW-1185">Reference proteome</keyword>
<dbReference type="CDD" id="cd18773">
    <property type="entry name" value="PDC1_HK_sensor"/>
    <property type="match status" value="1"/>
</dbReference>
<dbReference type="GO" id="GO:0016020">
    <property type="term" value="C:membrane"/>
    <property type="evidence" value="ECO:0007669"/>
    <property type="project" value="InterPro"/>
</dbReference>
<name>A0A1Y5RWT5_9PROT</name>
<keyword evidence="4" id="KW-0456">Lyase</keyword>
<dbReference type="GO" id="GO:0009190">
    <property type="term" value="P:cyclic nucleotide biosynthetic process"/>
    <property type="evidence" value="ECO:0007669"/>
    <property type="project" value="InterPro"/>
</dbReference>
<dbReference type="InterPro" id="IPR003660">
    <property type="entry name" value="HAMP_dom"/>
</dbReference>
<dbReference type="PANTHER" id="PTHR43081">
    <property type="entry name" value="ADENYLATE CYCLASE, TERMINAL-DIFFERENTIATION SPECIFIC-RELATED"/>
    <property type="match status" value="1"/>
</dbReference>
<dbReference type="SMART" id="SM00044">
    <property type="entry name" value="CYCc"/>
    <property type="match status" value="1"/>
</dbReference>
<keyword evidence="1" id="KW-0812">Transmembrane</keyword>
<evidence type="ECO:0000256" key="1">
    <source>
        <dbReference type="SAM" id="Phobius"/>
    </source>
</evidence>
<dbReference type="Gene3D" id="3.30.70.1230">
    <property type="entry name" value="Nucleotide cyclase"/>
    <property type="match status" value="1"/>
</dbReference>
<dbReference type="SUPFAM" id="SSF55073">
    <property type="entry name" value="Nucleotide cyclase"/>
    <property type="match status" value="1"/>
</dbReference>
<dbReference type="CDD" id="cd07302">
    <property type="entry name" value="CHD"/>
    <property type="match status" value="1"/>
</dbReference>
<feature type="transmembrane region" description="Helical" evidence="1">
    <location>
        <begin position="301"/>
        <end position="320"/>
    </location>
</feature>
<evidence type="ECO:0000259" key="3">
    <source>
        <dbReference type="PROSITE" id="PS50885"/>
    </source>
</evidence>
<evidence type="ECO:0000313" key="4">
    <source>
        <dbReference type="EMBL" id="SLN27448.1"/>
    </source>
</evidence>
<dbReference type="PROSITE" id="PS50125">
    <property type="entry name" value="GUANYLATE_CYCLASE_2"/>
    <property type="match status" value="1"/>
</dbReference>
<dbReference type="Proteomes" id="UP000193200">
    <property type="component" value="Unassembled WGS sequence"/>
</dbReference>
<dbReference type="InterPro" id="IPR029787">
    <property type="entry name" value="Nucleotide_cyclase"/>
</dbReference>